<keyword evidence="1" id="KW-0732">Signal</keyword>
<feature type="chain" id="PRO_5035481947" evidence="1">
    <location>
        <begin position="22"/>
        <end position="173"/>
    </location>
</feature>
<dbReference type="SUPFAM" id="SSF47266">
    <property type="entry name" value="4-helical cytokines"/>
    <property type="match status" value="1"/>
</dbReference>
<dbReference type="AlphaFoldDB" id="A0A8K1IAV1"/>
<accession>A0A8K1IAV1</accession>
<proteinExistence type="evidence at transcript level"/>
<organism evidence="2">
    <name type="scientific">Xenopus laevis</name>
    <name type="common">African clawed frog</name>
    <dbReference type="NCBI Taxonomy" id="8355"/>
    <lineage>
        <taxon>Eukaryota</taxon>
        <taxon>Metazoa</taxon>
        <taxon>Chordata</taxon>
        <taxon>Craniata</taxon>
        <taxon>Vertebrata</taxon>
        <taxon>Euteleostomi</taxon>
        <taxon>Amphibia</taxon>
        <taxon>Batrachia</taxon>
        <taxon>Anura</taxon>
        <taxon>Pipoidea</taxon>
        <taxon>Pipidae</taxon>
        <taxon>Xenopodinae</taxon>
        <taxon>Xenopus</taxon>
        <taxon>Xenopus</taxon>
    </lineage>
</organism>
<name>A0A8K1IAV1_XENLA</name>
<dbReference type="Gene3D" id="1.20.1250.10">
    <property type="match status" value="1"/>
</dbReference>
<dbReference type="EMBL" id="MW924834">
    <property type="protein sequence ID" value="UBY00467.1"/>
    <property type="molecule type" value="mRNA"/>
</dbReference>
<sequence length="173" mass="20174">MLMSQILRLLALVCLLNEGLLTPLRSPCISEVNWNYILDPTYEMEKNFTLDCPLQSVPDLCQPHTMLSGDQHQRERIVQILNESVRLFKKKNSALPQIFKIRYGIYTAQKYLQKPVHHSGNRTVHACFEKAERFLANESHSRCAWEKVVSFFREIIQRIENWSCHGNMNISSP</sequence>
<reference evidence="2" key="1">
    <citation type="submission" date="2021-04" db="EMBL/GenBank/DDBJ databases">
        <authorList>
            <person name="Chen S.N."/>
            <person name="Nie P."/>
        </authorList>
    </citation>
    <scope>NUCLEOTIDE SEQUENCE</scope>
</reference>
<dbReference type="InterPro" id="IPR009079">
    <property type="entry name" value="4_helix_cytokine-like_core"/>
</dbReference>
<evidence type="ECO:0000256" key="1">
    <source>
        <dbReference type="SAM" id="SignalP"/>
    </source>
</evidence>
<evidence type="ECO:0000313" key="2">
    <source>
        <dbReference type="EMBL" id="UBY00467.1"/>
    </source>
</evidence>
<protein>
    <submittedName>
        <fullName evidence="2">Interferon-upsilon</fullName>
    </submittedName>
</protein>
<feature type="signal peptide" evidence="1">
    <location>
        <begin position="1"/>
        <end position="21"/>
    </location>
</feature>